<dbReference type="OrthoDB" id="8778251at2"/>
<evidence type="ECO:0000313" key="4">
    <source>
        <dbReference type="Proteomes" id="UP000430634"/>
    </source>
</evidence>
<protein>
    <recommendedName>
        <fullName evidence="6">DUF3617 family protein</fullName>
    </recommendedName>
</protein>
<feature type="chain" id="PRO_5026013684" description="DUF3617 family protein" evidence="1">
    <location>
        <begin position="21"/>
        <end position="165"/>
    </location>
</feature>
<sequence>MKAILALVIVASNLLASARAAGEANPFERVFSLISTQKTIGTARARLMSQLAPVCRKSTLPKTEQYKHGNIECITAVGADGFSVSADGDGPVGMLRVSFRGAARCTHVKKVLLANFGKPTIAKGPCSMDWQLKPLSRGGPARYVGFETSTEDNRIHYEIGEEQGP</sequence>
<feature type="signal peptide" evidence="1">
    <location>
        <begin position="1"/>
        <end position="20"/>
    </location>
</feature>
<dbReference type="RefSeq" id="WP_155472645.1">
    <property type="nucleotide sequence ID" value="NZ_BMKG01000018.1"/>
</dbReference>
<comment type="caution">
    <text evidence="3">The sequence shown here is derived from an EMBL/GenBank/DDBJ whole genome shotgun (WGS) entry which is preliminary data.</text>
</comment>
<reference evidence="2" key="1">
    <citation type="journal article" date="2014" name="Int. J. Syst. Evol. Microbiol.">
        <title>Complete genome of a new Firmicutes species belonging to the dominant human colonic microbiota ('Ruminococcus bicirculans') reveals two chromosomes and a selective capacity to utilize plant glucans.</title>
        <authorList>
            <consortium name="NISC Comparative Sequencing Program"/>
            <person name="Wegmann U."/>
            <person name="Louis P."/>
            <person name="Goesmann A."/>
            <person name="Henrissat B."/>
            <person name="Duncan S.H."/>
            <person name="Flint H.J."/>
        </authorList>
    </citation>
    <scope>NUCLEOTIDE SEQUENCE</scope>
    <source>
        <strain evidence="2">CGMCC 1.15931</strain>
    </source>
</reference>
<evidence type="ECO:0000313" key="3">
    <source>
        <dbReference type="EMBL" id="MTV55371.1"/>
    </source>
</evidence>
<evidence type="ECO:0000256" key="1">
    <source>
        <dbReference type="SAM" id="SignalP"/>
    </source>
</evidence>
<keyword evidence="1" id="KW-0732">Signal</keyword>
<gene>
    <name evidence="2" type="ORF">GCM10011572_39010</name>
    <name evidence="3" type="ORF">GM672_21845</name>
</gene>
<name>A0A6I3T1A6_9BURK</name>
<dbReference type="EMBL" id="BMKG01000018">
    <property type="protein sequence ID" value="GGC13813.1"/>
    <property type="molecule type" value="Genomic_DNA"/>
</dbReference>
<reference evidence="2" key="4">
    <citation type="submission" date="2024-05" db="EMBL/GenBank/DDBJ databases">
        <authorList>
            <person name="Sun Q."/>
            <person name="Zhou Y."/>
        </authorList>
    </citation>
    <scope>NUCLEOTIDE SEQUENCE</scope>
    <source>
        <strain evidence="2">CGMCC 1.15931</strain>
    </source>
</reference>
<proteinExistence type="predicted"/>
<keyword evidence="5" id="KW-1185">Reference proteome</keyword>
<dbReference type="Proteomes" id="UP000430634">
    <property type="component" value="Unassembled WGS sequence"/>
</dbReference>
<accession>A0A6I3T1A6</accession>
<evidence type="ECO:0008006" key="6">
    <source>
        <dbReference type="Google" id="ProtNLM"/>
    </source>
</evidence>
<dbReference type="Proteomes" id="UP000622638">
    <property type="component" value="Unassembled WGS sequence"/>
</dbReference>
<reference evidence="3 4" key="3">
    <citation type="submission" date="2019-11" db="EMBL/GenBank/DDBJ databases">
        <title>Type strains purchased from KCTC, JCM and DSMZ.</title>
        <authorList>
            <person name="Lu H."/>
        </authorList>
    </citation>
    <scope>NUCLEOTIDE SEQUENCE [LARGE SCALE GENOMIC DNA]</scope>
    <source>
        <strain evidence="3 4">KCTC 52429</strain>
    </source>
</reference>
<evidence type="ECO:0000313" key="5">
    <source>
        <dbReference type="Proteomes" id="UP000622638"/>
    </source>
</evidence>
<organism evidence="3 4">
    <name type="scientific">Pseudoduganella buxea</name>
    <dbReference type="NCBI Taxonomy" id="1949069"/>
    <lineage>
        <taxon>Bacteria</taxon>
        <taxon>Pseudomonadati</taxon>
        <taxon>Pseudomonadota</taxon>
        <taxon>Betaproteobacteria</taxon>
        <taxon>Burkholderiales</taxon>
        <taxon>Oxalobacteraceae</taxon>
        <taxon>Telluria group</taxon>
        <taxon>Pseudoduganella</taxon>
    </lineage>
</organism>
<reference evidence="5" key="2">
    <citation type="journal article" date="2019" name="Int. J. Syst. Evol. Microbiol.">
        <title>The Global Catalogue of Microorganisms (GCM) 10K type strain sequencing project: providing services to taxonomists for standard genome sequencing and annotation.</title>
        <authorList>
            <consortium name="The Broad Institute Genomics Platform"/>
            <consortium name="The Broad Institute Genome Sequencing Center for Infectious Disease"/>
            <person name="Wu L."/>
            <person name="Ma J."/>
        </authorList>
    </citation>
    <scope>NUCLEOTIDE SEQUENCE [LARGE SCALE GENOMIC DNA]</scope>
    <source>
        <strain evidence="5">CGMCC 1.15931</strain>
    </source>
</reference>
<dbReference type="AlphaFoldDB" id="A0A6I3T1A6"/>
<evidence type="ECO:0000313" key="2">
    <source>
        <dbReference type="EMBL" id="GGC13813.1"/>
    </source>
</evidence>
<dbReference type="EMBL" id="WNKZ01000082">
    <property type="protein sequence ID" value="MTV55371.1"/>
    <property type="molecule type" value="Genomic_DNA"/>
</dbReference>